<dbReference type="KEGG" id="mde:101898896"/>
<dbReference type="Gene3D" id="3.30.160.60">
    <property type="entry name" value="Classic Zinc Finger"/>
    <property type="match status" value="4"/>
</dbReference>
<evidence type="ECO:0000256" key="4">
    <source>
        <dbReference type="ARBA" id="ARBA00022771"/>
    </source>
</evidence>
<dbReference type="InterPro" id="IPR013087">
    <property type="entry name" value="Znf_C2H2_type"/>
</dbReference>
<keyword evidence="6" id="KW-0539">Nucleus</keyword>
<dbReference type="STRING" id="7370.A0A1I8M8X6"/>
<dbReference type="Pfam" id="PF00096">
    <property type="entry name" value="zf-C2H2"/>
    <property type="match status" value="2"/>
</dbReference>
<dbReference type="GeneID" id="101898896"/>
<feature type="domain" description="C2H2-type" evidence="9">
    <location>
        <begin position="310"/>
        <end position="338"/>
    </location>
</feature>
<dbReference type="SMART" id="SM00355">
    <property type="entry name" value="ZnF_C2H2"/>
    <property type="match status" value="7"/>
</dbReference>
<evidence type="ECO:0000259" key="9">
    <source>
        <dbReference type="PROSITE" id="PS50157"/>
    </source>
</evidence>
<dbReference type="InterPro" id="IPR050888">
    <property type="entry name" value="ZnF_C2H2-type_TF"/>
</dbReference>
<evidence type="ECO:0000313" key="12">
    <source>
        <dbReference type="RefSeq" id="XP_005188373.1"/>
    </source>
</evidence>
<reference evidence="10" key="1">
    <citation type="submission" date="2020-05" db="UniProtKB">
        <authorList>
            <consortium name="EnsemblMetazoa"/>
        </authorList>
    </citation>
    <scope>IDENTIFICATION</scope>
    <source>
        <strain evidence="10">Aabys</strain>
    </source>
</reference>
<dbReference type="OrthoDB" id="3533395at2759"/>
<evidence type="ECO:0000256" key="2">
    <source>
        <dbReference type="ARBA" id="ARBA00022723"/>
    </source>
</evidence>
<evidence type="ECO:0000313" key="11">
    <source>
        <dbReference type="Proteomes" id="UP001652621"/>
    </source>
</evidence>
<evidence type="ECO:0000313" key="10">
    <source>
        <dbReference type="EnsemblMetazoa" id="MDOA002439-PA"/>
    </source>
</evidence>
<proteinExistence type="predicted"/>
<dbReference type="Pfam" id="PF13894">
    <property type="entry name" value="zf-C2H2_4"/>
    <property type="match status" value="1"/>
</dbReference>
<dbReference type="eggNOG" id="KOG1721">
    <property type="taxonomic scope" value="Eukaryota"/>
</dbReference>
<evidence type="ECO:0000256" key="7">
    <source>
        <dbReference type="PROSITE-ProRule" id="PRU00042"/>
    </source>
</evidence>
<sequence>MSRPMCYICQESNQKLLYNEEVYKAKAPKSKKTILDVIKHISRVIKVTFDVPAKARICISCYKELVRYDCCVVELLQVQKIITEKINNRAKVVKASYASTLKPVKQQAPNNVTENEDHIIKDDDGSDFDVEEPKEENTFDSDEIIDESDFVEDEFEDSGADGSISSGDFACPVCNMKFLNQKEVDSHLDTEHKSRVTCSECGVQVRSEEYLVLHMNIHNGKTETECSFCDKKYARRANVIRHMEIHFDQKKHQCERCGMFFSQSTVFFNHRLQHEAEDNPLICPVCSQSFKTKRTYKRHMITHQDDRPRYGCEVCGKVFVDKYTLKMHMQTHHQGDENETPKKKKKQNEEQEQVLFTCVICHDIFLMRDLFNEHMQNEHDVVMDT</sequence>
<keyword evidence="4 7" id="KW-0863">Zinc-finger</keyword>
<evidence type="ECO:0000256" key="5">
    <source>
        <dbReference type="ARBA" id="ARBA00022833"/>
    </source>
</evidence>
<feature type="domain" description="C2H2-type" evidence="9">
    <location>
        <begin position="281"/>
        <end position="308"/>
    </location>
</feature>
<keyword evidence="3" id="KW-0677">Repeat</keyword>
<feature type="compositionally biased region" description="Acidic residues" evidence="8">
    <location>
        <begin position="124"/>
        <end position="138"/>
    </location>
</feature>
<feature type="region of interest" description="Disordered" evidence="8">
    <location>
        <begin position="117"/>
        <end position="138"/>
    </location>
</feature>
<evidence type="ECO:0000256" key="1">
    <source>
        <dbReference type="ARBA" id="ARBA00004123"/>
    </source>
</evidence>
<dbReference type="Proteomes" id="UP001652621">
    <property type="component" value="Unplaced"/>
</dbReference>
<dbReference type="PROSITE" id="PS00028">
    <property type="entry name" value="ZINC_FINGER_C2H2_1"/>
    <property type="match status" value="6"/>
</dbReference>
<dbReference type="PANTHER" id="PTHR24406">
    <property type="entry name" value="TRANSCRIPTIONAL REPRESSOR CTCFL-RELATED"/>
    <property type="match status" value="1"/>
</dbReference>
<feature type="domain" description="C2H2-type" evidence="9">
    <location>
        <begin position="224"/>
        <end position="251"/>
    </location>
</feature>
<comment type="subcellular location">
    <subcellularLocation>
        <location evidence="1">Nucleus</location>
    </subcellularLocation>
</comment>
<dbReference type="SUPFAM" id="SSF57667">
    <property type="entry name" value="beta-beta-alpha zinc fingers"/>
    <property type="match status" value="2"/>
</dbReference>
<feature type="domain" description="C2H2-type" evidence="9">
    <location>
        <begin position="196"/>
        <end position="223"/>
    </location>
</feature>
<keyword evidence="11" id="KW-1185">Reference proteome</keyword>
<keyword evidence="2" id="KW-0479">Metal-binding</keyword>
<gene>
    <name evidence="10" type="primary">101898896</name>
    <name evidence="12" type="synonym">LOC101898896</name>
</gene>
<accession>A0A1I8M8X6</accession>
<evidence type="ECO:0000256" key="3">
    <source>
        <dbReference type="ARBA" id="ARBA00022737"/>
    </source>
</evidence>
<reference evidence="12" key="2">
    <citation type="submission" date="2025-04" db="UniProtKB">
        <authorList>
            <consortium name="RefSeq"/>
        </authorList>
    </citation>
    <scope>IDENTIFICATION</scope>
    <source>
        <strain evidence="12">Aabys</strain>
    </source>
</reference>
<organism evidence="10">
    <name type="scientific">Musca domestica</name>
    <name type="common">House fly</name>
    <dbReference type="NCBI Taxonomy" id="7370"/>
    <lineage>
        <taxon>Eukaryota</taxon>
        <taxon>Metazoa</taxon>
        <taxon>Ecdysozoa</taxon>
        <taxon>Arthropoda</taxon>
        <taxon>Hexapoda</taxon>
        <taxon>Insecta</taxon>
        <taxon>Pterygota</taxon>
        <taxon>Neoptera</taxon>
        <taxon>Endopterygota</taxon>
        <taxon>Diptera</taxon>
        <taxon>Brachycera</taxon>
        <taxon>Muscomorpha</taxon>
        <taxon>Muscoidea</taxon>
        <taxon>Muscidae</taxon>
        <taxon>Musca</taxon>
    </lineage>
</organism>
<feature type="domain" description="C2H2-type" evidence="9">
    <location>
        <begin position="252"/>
        <end position="279"/>
    </location>
</feature>
<dbReference type="InterPro" id="IPR036236">
    <property type="entry name" value="Znf_C2H2_sf"/>
</dbReference>
<dbReference type="AlphaFoldDB" id="A0A1I8M8X6"/>
<dbReference type="PROSITE" id="PS50157">
    <property type="entry name" value="ZINC_FINGER_C2H2_2"/>
    <property type="match status" value="5"/>
</dbReference>
<dbReference type="GO" id="GO:0008270">
    <property type="term" value="F:zinc ion binding"/>
    <property type="evidence" value="ECO:0007669"/>
    <property type="project" value="UniProtKB-KW"/>
</dbReference>
<dbReference type="GO" id="GO:0005634">
    <property type="term" value="C:nucleus"/>
    <property type="evidence" value="ECO:0007669"/>
    <property type="project" value="UniProtKB-SubCell"/>
</dbReference>
<dbReference type="RefSeq" id="XP_005188373.1">
    <property type="nucleotide sequence ID" value="XM_005188316.3"/>
</dbReference>
<dbReference type="VEuPathDB" id="VectorBase:MDOMA2_011793"/>
<evidence type="ECO:0000256" key="6">
    <source>
        <dbReference type="ARBA" id="ARBA00023242"/>
    </source>
</evidence>
<evidence type="ECO:0000256" key="8">
    <source>
        <dbReference type="SAM" id="MobiDB-lite"/>
    </source>
</evidence>
<name>A0A1I8M8X6_MUSDO</name>
<protein>
    <submittedName>
        <fullName evidence="12">Serendipity locus protein beta</fullName>
    </submittedName>
</protein>
<keyword evidence="5" id="KW-0862">Zinc</keyword>
<dbReference type="FunFam" id="3.30.160.60:FF:000446">
    <property type="entry name" value="Zinc finger protein"/>
    <property type="match status" value="1"/>
</dbReference>
<dbReference type="VEuPathDB" id="VectorBase:MDOA002439"/>
<dbReference type="EnsemblMetazoa" id="MDOA002439-RA">
    <property type="protein sequence ID" value="MDOA002439-PA"/>
    <property type="gene ID" value="MDOA002439"/>
</dbReference>